<protein>
    <submittedName>
        <fullName evidence="2">Uncharacterized protein</fullName>
    </submittedName>
</protein>
<evidence type="ECO:0000313" key="2">
    <source>
        <dbReference type="EMBL" id="OEJ21333.1"/>
    </source>
</evidence>
<feature type="region of interest" description="Disordered" evidence="1">
    <location>
        <begin position="57"/>
        <end position="81"/>
    </location>
</feature>
<reference evidence="2 3" key="1">
    <citation type="submission" date="2016-08" db="EMBL/GenBank/DDBJ databases">
        <title>Complete genome sequence of Streptomyces agglomeratus strain 6-3-2, a novel anti-MRSA actinomycete isolated from Wuli of Tebit, China.</title>
        <authorList>
            <person name="Chen X."/>
        </authorList>
    </citation>
    <scope>NUCLEOTIDE SEQUENCE [LARGE SCALE GENOMIC DNA]</scope>
    <source>
        <strain evidence="2 3">6-3-2</strain>
    </source>
</reference>
<keyword evidence="3" id="KW-1185">Reference proteome</keyword>
<proteinExistence type="predicted"/>
<evidence type="ECO:0000256" key="1">
    <source>
        <dbReference type="SAM" id="MobiDB-lite"/>
    </source>
</evidence>
<accession>A0A1E5NYD5</accession>
<dbReference type="Proteomes" id="UP000095759">
    <property type="component" value="Unassembled WGS sequence"/>
</dbReference>
<sequence length="81" mass="8979">MFMAANACPILLRAIGEAERAGFEVPRLLERTTHRRGFADADDPAVALTWRLVHAWRAPPQPSRPPDQSLRLPEPAGLRAV</sequence>
<organism evidence="2 3">
    <name type="scientific">Streptomyces agglomeratus</name>
    <dbReference type="NCBI Taxonomy" id="285458"/>
    <lineage>
        <taxon>Bacteria</taxon>
        <taxon>Bacillati</taxon>
        <taxon>Actinomycetota</taxon>
        <taxon>Actinomycetes</taxon>
        <taxon>Kitasatosporales</taxon>
        <taxon>Streptomycetaceae</taxon>
        <taxon>Streptomyces</taxon>
    </lineage>
</organism>
<dbReference type="AlphaFoldDB" id="A0A1E5NYD5"/>
<dbReference type="EMBL" id="MEHJ01000002">
    <property type="protein sequence ID" value="OEJ21333.1"/>
    <property type="molecule type" value="Genomic_DNA"/>
</dbReference>
<gene>
    <name evidence="2" type="ORF">AS594_37695</name>
</gene>
<evidence type="ECO:0000313" key="3">
    <source>
        <dbReference type="Proteomes" id="UP000095759"/>
    </source>
</evidence>
<name>A0A1E5NYD5_9ACTN</name>
<comment type="caution">
    <text evidence="2">The sequence shown here is derived from an EMBL/GenBank/DDBJ whole genome shotgun (WGS) entry which is preliminary data.</text>
</comment>
<dbReference type="RefSeq" id="WP_069931134.1">
    <property type="nucleotide sequence ID" value="NZ_MEHI01000005.1"/>
</dbReference>